<feature type="domain" description="Type II secretion system protein GspF" evidence="7">
    <location>
        <begin position="147"/>
        <end position="267"/>
    </location>
</feature>
<keyword evidence="4 6" id="KW-1133">Transmembrane helix</keyword>
<sequence length="309" mass="34270">MMKILVVLVVGIAAFFVFYLLALLRTRQQRALEKRVKTLFDSGLESARSRRLQGKKDRVRLRRLDQIADELYVAGVALRAEEFITIWVITSAVIPAAALFLGVPMSLSIGMVIVGAAAPIGFVAIKRNRRLTLLGKQLSDAMNIICNALRAGLSFQTALKNVADEMEEPISREFMRVYRETQMGMPLEASLGRLVQRTKNQDLDLMCSAVAIQRQIGGNLASVLENISDTINQRIQLRGEIKTMTSAGMLSGYIIGALPIFIIVLLMFINPGYIDMFFTTESGRIMLLVSVVLEAIGFSIVNKIVNIKM</sequence>
<evidence type="ECO:0000256" key="6">
    <source>
        <dbReference type="SAM" id="Phobius"/>
    </source>
</evidence>
<comment type="caution">
    <text evidence="8">The sequence shown here is derived from an EMBL/GenBank/DDBJ whole genome shotgun (WGS) entry which is preliminary data.</text>
</comment>
<evidence type="ECO:0000256" key="1">
    <source>
        <dbReference type="ARBA" id="ARBA00004651"/>
    </source>
</evidence>
<evidence type="ECO:0000313" key="8">
    <source>
        <dbReference type="EMBL" id="MPM06001.1"/>
    </source>
</evidence>
<evidence type="ECO:0000256" key="2">
    <source>
        <dbReference type="ARBA" id="ARBA00022475"/>
    </source>
</evidence>
<dbReference type="InterPro" id="IPR018076">
    <property type="entry name" value="T2SS_GspF_dom"/>
</dbReference>
<dbReference type="Gene3D" id="1.20.81.30">
    <property type="entry name" value="Type II secretion system (T2SS), domain F"/>
    <property type="match status" value="1"/>
</dbReference>
<dbReference type="InterPro" id="IPR042094">
    <property type="entry name" value="T2SS_GspF_sf"/>
</dbReference>
<name>A0A644WR55_9ZZZZ</name>
<keyword evidence="2" id="KW-1003">Cell membrane</keyword>
<accession>A0A644WR55</accession>
<comment type="subcellular location">
    <subcellularLocation>
        <location evidence="1">Cell membrane</location>
        <topology evidence="1">Multi-pass membrane protein</topology>
    </subcellularLocation>
</comment>
<evidence type="ECO:0000256" key="3">
    <source>
        <dbReference type="ARBA" id="ARBA00022692"/>
    </source>
</evidence>
<feature type="transmembrane region" description="Helical" evidence="6">
    <location>
        <begin position="83"/>
        <end position="101"/>
    </location>
</feature>
<dbReference type="AlphaFoldDB" id="A0A644WR55"/>
<evidence type="ECO:0000256" key="5">
    <source>
        <dbReference type="ARBA" id="ARBA00023136"/>
    </source>
</evidence>
<proteinExistence type="predicted"/>
<keyword evidence="5 6" id="KW-0472">Membrane</keyword>
<gene>
    <name evidence="8" type="ORF">SDC9_52296</name>
</gene>
<reference evidence="8" key="1">
    <citation type="submission" date="2019-08" db="EMBL/GenBank/DDBJ databases">
        <authorList>
            <person name="Kucharzyk K."/>
            <person name="Murdoch R.W."/>
            <person name="Higgins S."/>
            <person name="Loffler F."/>
        </authorList>
    </citation>
    <scope>NUCLEOTIDE SEQUENCE</scope>
</reference>
<protein>
    <recommendedName>
        <fullName evidence="7">Type II secretion system protein GspF domain-containing protein</fullName>
    </recommendedName>
</protein>
<evidence type="ECO:0000259" key="7">
    <source>
        <dbReference type="Pfam" id="PF00482"/>
    </source>
</evidence>
<evidence type="ECO:0000256" key="4">
    <source>
        <dbReference type="ARBA" id="ARBA00022989"/>
    </source>
</evidence>
<dbReference type="PANTHER" id="PTHR35007:SF1">
    <property type="entry name" value="PILUS ASSEMBLY PROTEIN"/>
    <property type="match status" value="1"/>
</dbReference>
<feature type="transmembrane region" description="Helical" evidence="6">
    <location>
        <begin position="250"/>
        <end position="273"/>
    </location>
</feature>
<dbReference type="PANTHER" id="PTHR35007">
    <property type="entry name" value="INTEGRAL MEMBRANE PROTEIN-RELATED"/>
    <property type="match status" value="1"/>
</dbReference>
<dbReference type="EMBL" id="VSSQ01001186">
    <property type="protein sequence ID" value="MPM06001.1"/>
    <property type="molecule type" value="Genomic_DNA"/>
</dbReference>
<feature type="transmembrane region" description="Helical" evidence="6">
    <location>
        <begin position="285"/>
        <end position="305"/>
    </location>
</feature>
<dbReference type="GO" id="GO:0005886">
    <property type="term" value="C:plasma membrane"/>
    <property type="evidence" value="ECO:0007669"/>
    <property type="project" value="UniProtKB-SubCell"/>
</dbReference>
<feature type="transmembrane region" description="Helical" evidence="6">
    <location>
        <begin position="6"/>
        <end position="24"/>
    </location>
</feature>
<feature type="transmembrane region" description="Helical" evidence="6">
    <location>
        <begin position="107"/>
        <end position="125"/>
    </location>
</feature>
<keyword evidence="3 6" id="KW-0812">Transmembrane</keyword>
<organism evidence="8">
    <name type="scientific">bioreactor metagenome</name>
    <dbReference type="NCBI Taxonomy" id="1076179"/>
    <lineage>
        <taxon>unclassified sequences</taxon>
        <taxon>metagenomes</taxon>
        <taxon>ecological metagenomes</taxon>
    </lineage>
</organism>
<dbReference type="Pfam" id="PF00482">
    <property type="entry name" value="T2SSF"/>
    <property type="match status" value="1"/>
</dbReference>